<evidence type="ECO:0000313" key="3">
    <source>
        <dbReference type="Proteomes" id="UP000301309"/>
    </source>
</evidence>
<dbReference type="EMBL" id="BJHW01000002">
    <property type="protein sequence ID" value="GDY60512.1"/>
    <property type="molecule type" value="Genomic_DNA"/>
</dbReference>
<keyword evidence="3" id="KW-1185">Reference proteome</keyword>
<dbReference type="Proteomes" id="UP000301309">
    <property type="component" value="Unassembled WGS sequence"/>
</dbReference>
<gene>
    <name evidence="1" type="ORF">SVIO_000890</name>
    <name evidence="2" type="ORF">SVIO_111350</name>
</gene>
<protein>
    <submittedName>
        <fullName evidence="1">Uncharacterized protein</fullName>
    </submittedName>
</protein>
<organism evidence="1 3">
    <name type="scientific">Streptomyces violaceusniger</name>
    <dbReference type="NCBI Taxonomy" id="68280"/>
    <lineage>
        <taxon>Bacteria</taxon>
        <taxon>Bacillati</taxon>
        <taxon>Actinomycetota</taxon>
        <taxon>Actinomycetes</taxon>
        <taxon>Kitasatosporales</taxon>
        <taxon>Streptomycetaceae</taxon>
        <taxon>Streptomyces</taxon>
        <taxon>Streptomyces violaceusniger group</taxon>
    </lineage>
</organism>
<evidence type="ECO:0000313" key="1">
    <source>
        <dbReference type="EMBL" id="GDY49466.1"/>
    </source>
</evidence>
<sequence length="79" mass="7775">MSAEALAGLNAGSGDAWDYAAAAQPRETIGGVVGLVGAEPSRAAASRSTAGADSGYAHDQRKECLAVVDIGAGDAEGER</sequence>
<evidence type="ECO:0000313" key="2">
    <source>
        <dbReference type="EMBL" id="GDY60512.1"/>
    </source>
</evidence>
<comment type="caution">
    <text evidence="1">The sequence shown here is derived from an EMBL/GenBank/DDBJ whole genome shotgun (WGS) entry which is preliminary data.</text>
</comment>
<name>A0A4D4KRD7_STRVO</name>
<dbReference type="AlphaFoldDB" id="A0A4D4KRD7"/>
<proteinExistence type="predicted"/>
<reference evidence="1 3" key="1">
    <citation type="journal article" date="2020" name="Int. J. Syst. Evol. Microbiol.">
        <title>Reclassification of Streptomyces castelarensis and Streptomyces sporoclivatus as later heterotypic synonyms of Streptomyces antimycoticus.</title>
        <authorList>
            <person name="Komaki H."/>
            <person name="Tamura T."/>
        </authorList>
    </citation>
    <scope>NUCLEOTIDE SEQUENCE [LARGE SCALE GENOMIC DNA]</scope>
    <source>
        <strain evidence="1 3">NBRC 13459</strain>
    </source>
</reference>
<dbReference type="EMBL" id="BJHW01000001">
    <property type="protein sequence ID" value="GDY49466.1"/>
    <property type="molecule type" value="Genomic_DNA"/>
</dbReference>
<accession>A0A4D4KRD7</accession>